<dbReference type="Pfam" id="PF09925">
    <property type="entry name" value="DUF2157"/>
    <property type="match status" value="1"/>
</dbReference>
<dbReference type="EMBL" id="JBAFVH010000001">
    <property type="protein sequence ID" value="MFG1370588.1"/>
    <property type="molecule type" value="Genomic_DNA"/>
</dbReference>
<feature type="transmembrane region" description="Helical" evidence="1">
    <location>
        <begin position="310"/>
        <end position="328"/>
    </location>
</feature>
<keyword evidence="1" id="KW-0812">Transmembrane</keyword>
<feature type="transmembrane region" description="Helical" evidence="1">
    <location>
        <begin position="56"/>
        <end position="74"/>
    </location>
</feature>
<gene>
    <name evidence="3" type="ORF">V5F32_00265</name>
</gene>
<protein>
    <submittedName>
        <fullName evidence="3">DUF2157 domain-containing protein</fullName>
    </submittedName>
</protein>
<sequence length="339" mass="36049">MNEDRGAGPMALAGIRVDRHGVDRLAARGLISDAARDEALALIEPPRRWGLWAGRLIGTVGAALVLSGIVYFFAFNWNAIPPLAKLGAIAALIAASCLTVFPGFGRQAVEPAAAAAVTLVGVFLAVEGQIYQTGADAWTLFAAWAGLTLAWALLACSAATWAVWIAVAAVTIVTWWDQTQPADAAFHTGRNLSLMALFGIALGTREALAARGFMWPAARWTRFYLALPLLAAGTQLAFFLLEELRGFGPAEWTAMVLIALTLATMGAVFRYVIPDVVMLAAVTLAGCAIIDFALFRLLANGSRRADVGTYFLMGLATLALFAAAVAWLRAVSRRMEARP</sequence>
<feature type="transmembrane region" description="Helical" evidence="1">
    <location>
        <begin position="86"/>
        <end position="105"/>
    </location>
</feature>
<feature type="transmembrane region" description="Helical" evidence="1">
    <location>
        <begin position="276"/>
        <end position="298"/>
    </location>
</feature>
<dbReference type="InterPro" id="IPR018677">
    <property type="entry name" value="DUF2157"/>
</dbReference>
<evidence type="ECO:0000259" key="2">
    <source>
        <dbReference type="Pfam" id="PF09925"/>
    </source>
</evidence>
<evidence type="ECO:0000313" key="3">
    <source>
        <dbReference type="EMBL" id="MFG1370588.1"/>
    </source>
</evidence>
<feature type="domain" description="DUF2157" evidence="2">
    <location>
        <begin position="24"/>
        <end position="161"/>
    </location>
</feature>
<dbReference type="RefSeq" id="WP_393990693.1">
    <property type="nucleotide sequence ID" value="NZ_JBAFVH010000001.1"/>
</dbReference>
<evidence type="ECO:0000313" key="4">
    <source>
        <dbReference type="Proteomes" id="UP001604002"/>
    </source>
</evidence>
<accession>A0ABW6ZPF6</accession>
<organism evidence="3 4">
    <name type="scientific">Xanthobacter oligotrophicus</name>
    <dbReference type="NCBI Taxonomy" id="2607286"/>
    <lineage>
        <taxon>Bacteria</taxon>
        <taxon>Pseudomonadati</taxon>
        <taxon>Pseudomonadota</taxon>
        <taxon>Alphaproteobacteria</taxon>
        <taxon>Hyphomicrobiales</taxon>
        <taxon>Xanthobacteraceae</taxon>
        <taxon>Xanthobacter</taxon>
    </lineage>
</organism>
<name>A0ABW6ZPF6_9HYPH</name>
<keyword evidence="4" id="KW-1185">Reference proteome</keyword>
<comment type="caution">
    <text evidence="3">The sequence shown here is derived from an EMBL/GenBank/DDBJ whole genome shotgun (WGS) entry which is preliminary data.</text>
</comment>
<proteinExistence type="predicted"/>
<keyword evidence="1" id="KW-0472">Membrane</keyword>
<feature type="transmembrane region" description="Helical" evidence="1">
    <location>
        <begin position="223"/>
        <end position="240"/>
    </location>
</feature>
<dbReference type="Proteomes" id="UP001604002">
    <property type="component" value="Unassembled WGS sequence"/>
</dbReference>
<feature type="transmembrane region" description="Helical" evidence="1">
    <location>
        <begin position="252"/>
        <end position="269"/>
    </location>
</feature>
<evidence type="ECO:0000256" key="1">
    <source>
        <dbReference type="SAM" id="Phobius"/>
    </source>
</evidence>
<feature type="transmembrane region" description="Helical" evidence="1">
    <location>
        <begin position="112"/>
        <end position="131"/>
    </location>
</feature>
<feature type="transmembrane region" description="Helical" evidence="1">
    <location>
        <begin position="161"/>
        <end position="178"/>
    </location>
</feature>
<reference evidence="3 4" key="1">
    <citation type="submission" date="2024-02" db="EMBL/GenBank/DDBJ databases">
        <title>Expansion and revision of Xanthobacter and proposal of Roseixanthobacter gen. nov.</title>
        <authorList>
            <person name="Soltysiak M.P.M."/>
            <person name="Jalihal A."/>
            <person name="Ory A."/>
            <person name="Chrisophersen C."/>
            <person name="Lee A.D."/>
            <person name="Boulton J."/>
            <person name="Springer M."/>
        </authorList>
    </citation>
    <scope>NUCLEOTIDE SEQUENCE [LARGE SCALE GENOMIC DNA]</scope>
    <source>
        <strain evidence="3 4">23A</strain>
    </source>
</reference>
<keyword evidence="1" id="KW-1133">Transmembrane helix</keyword>